<dbReference type="PATRIC" id="fig|518642.10.peg.742"/>
<name>A0A1E7KSC0_9ACTN</name>
<feature type="chain" id="PRO_5038967058" evidence="2">
    <location>
        <begin position="21"/>
        <end position="159"/>
    </location>
</feature>
<gene>
    <name evidence="4" type="ORF">AN218_30025</name>
</gene>
<dbReference type="GO" id="GO:0016989">
    <property type="term" value="F:sigma factor antagonist activity"/>
    <property type="evidence" value="ECO:0007669"/>
    <property type="project" value="TreeGrafter"/>
</dbReference>
<organism evidence="4 5">
    <name type="scientific">Streptomyces nanshensis</name>
    <dbReference type="NCBI Taxonomy" id="518642"/>
    <lineage>
        <taxon>Bacteria</taxon>
        <taxon>Bacillati</taxon>
        <taxon>Actinomycetota</taxon>
        <taxon>Actinomycetes</taxon>
        <taxon>Kitasatosporales</taxon>
        <taxon>Streptomycetaceae</taxon>
        <taxon>Streptomyces</taxon>
    </lineage>
</organism>
<dbReference type="Pfam" id="PF10099">
    <property type="entry name" value="RskA_C"/>
    <property type="match status" value="1"/>
</dbReference>
<feature type="region of interest" description="Disordered" evidence="1">
    <location>
        <begin position="134"/>
        <end position="159"/>
    </location>
</feature>
<sequence length="159" mass="16233">LSRFALAACLALAAAAGGVAAWQYRAAQDAREQAAQSRARQEELVRVLAASDARTTGRGELPGGASGTVVVSRERDRAAFLASGMDAPPGGKVYQLWFADGKKMRPAGLVDSHGDSTAQLMEGKVGRASAMGVTVEPAGGSPQPTTEPLALMKLPGTAG</sequence>
<reference evidence="4 5" key="1">
    <citation type="journal article" date="2016" name="Front. Microbiol.">
        <title>Comparative Genomics Analysis of Streptomyces Species Reveals Their Adaptation to the Marine Environment and Their Diversity at the Genomic Level.</title>
        <authorList>
            <person name="Tian X."/>
            <person name="Zhang Z."/>
            <person name="Yang T."/>
            <person name="Chen M."/>
            <person name="Li J."/>
            <person name="Chen F."/>
            <person name="Yang J."/>
            <person name="Li W."/>
            <person name="Zhang B."/>
            <person name="Zhang Z."/>
            <person name="Wu J."/>
            <person name="Zhang C."/>
            <person name="Long L."/>
            <person name="Xiao J."/>
        </authorList>
    </citation>
    <scope>NUCLEOTIDE SEQUENCE [LARGE SCALE GENOMIC DNA]</scope>
    <source>
        <strain evidence="4 5">SCSIO 10429</strain>
    </source>
</reference>
<dbReference type="PANTHER" id="PTHR37461:SF1">
    <property type="entry name" value="ANTI-SIGMA-K FACTOR RSKA"/>
    <property type="match status" value="1"/>
</dbReference>
<protein>
    <submittedName>
        <fullName evidence="4">Anti-sigma factor</fullName>
    </submittedName>
</protein>
<evidence type="ECO:0000256" key="1">
    <source>
        <dbReference type="SAM" id="MobiDB-lite"/>
    </source>
</evidence>
<comment type="caution">
    <text evidence="4">The sequence shown here is derived from an EMBL/GenBank/DDBJ whole genome shotgun (WGS) entry which is preliminary data.</text>
</comment>
<dbReference type="InterPro" id="IPR018764">
    <property type="entry name" value="RskA_C"/>
</dbReference>
<keyword evidence="5" id="KW-1185">Reference proteome</keyword>
<dbReference type="EMBL" id="LJGW01000598">
    <property type="protein sequence ID" value="OEV06761.1"/>
    <property type="molecule type" value="Genomic_DNA"/>
</dbReference>
<dbReference type="GO" id="GO:0006417">
    <property type="term" value="P:regulation of translation"/>
    <property type="evidence" value="ECO:0007669"/>
    <property type="project" value="TreeGrafter"/>
</dbReference>
<feature type="domain" description="Anti-sigma K factor RskA C-terminal" evidence="3">
    <location>
        <begin position="9"/>
        <end position="148"/>
    </location>
</feature>
<dbReference type="PANTHER" id="PTHR37461">
    <property type="entry name" value="ANTI-SIGMA-K FACTOR RSKA"/>
    <property type="match status" value="1"/>
</dbReference>
<dbReference type="RefSeq" id="WP_141747757.1">
    <property type="nucleotide sequence ID" value="NZ_LJGW01000598.1"/>
</dbReference>
<evidence type="ECO:0000259" key="3">
    <source>
        <dbReference type="Pfam" id="PF10099"/>
    </source>
</evidence>
<feature type="non-terminal residue" evidence="4">
    <location>
        <position position="1"/>
    </location>
</feature>
<proteinExistence type="predicted"/>
<dbReference type="GO" id="GO:0005886">
    <property type="term" value="C:plasma membrane"/>
    <property type="evidence" value="ECO:0007669"/>
    <property type="project" value="InterPro"/>
</dbReference>
<evidence type="ECO:0000313" key="4">
    <source>
        <dbReference type="EMBL" id="OEV06761.1"/>
    </source>
</evidence>
<feature type="signal peptide" evidence="2">
    <location>
        <begin position="1"/>
        <end position="20"/>
    </location>
</feature>
<accession>A0A1E7KSC0</accession>
<evidence type="ECO:0000256" key="2">
    <source>
        <dbReference type="SAM" id="SignalP"/>
    </source>
</evidence>
<dbReference type="InterPro" id="IPR051474">
    <property type="entry name" value="Anti-sigma-K/W_factor"/>
</dbReference>
<evidence type="ECO:0000313" key="5">
    <source>
        <dbReference type="Proteomes" id="UP000176005"/>
    </source>
</evidence>
<dbReference type="Proteomes" id="UP000176005">
    <property type="component" value="Unassembled WGS sequence"/>
</dbReference>
<keyword evidence="2" id="KW-0732">Signal</keyword>
<dbReference type="AlphaFoldDB" id="A0A1E7KSC0"/>